<organism evidence="2 3">
    <name type="scientific">Lottia gigantea</name>
    <name type="common">Giant owl limpet</name>
    <dbReference type="NCBI Taxonomy" id="225164"/>
    <lineage>
        <taxon>Eukaryota</taxon>
        <taxon>Metazoa</taxon>
        <taxon>Spiralia</taxon>
        <taxon>Lophotrochozoa</taxon>
        <taxon>Mollusca</taxon>
        <taxon>Gastropoda</taxon>
        <taxon>Patellogastropoda</taxon>
        <taxon>Lottioidea</taxon>
        <taxon>Lottiidae</taxon>
        <taxon>Lottia</taxon>
    </lineage>
</organism>
<evidence type="ECO:0000256" key="1">
    <source>
        <dbReference type="SAM" id="SignalP"/>
    </source>
</evidence>
<gene>
    <name evidence="2" type="ORF">LOTGIDRAFT_234919</name>
</gene>
<protein>
    <submittedName>
        <fullName evidence="2">Uncharacterized protein</fullName>
    </submittedName>
</protein>
<dbReference type="GeneID" id="20249687"/>
<proteinExistence type="predicted"/>
<dbReference type="Proteomes" id="UP000030746">
    <property type="component" value="Unassembled WGS sequence"/>
</dbReference>
<dbReference type="CTD" id="20249687"/>
<dbReference type="HOGENOM" id="CLU_1808397_0_0_1"/>
<dbReference type="AlphaFoldDB" id="V3Z9Q2"/>
<keyword evidence="1" id="KW-0732">Signal</keyword>
<feature type="signal peptide" evidence="1">
    <location>
        <begin position="1"/>
        <end position="23"/>
    </location>
</feature>
<accession>V3Z9Q2</accession>
<dbReference type="EMBL" id="KB202849">
    <property type="protein sequence ID" value="ESO87668.1"/>
    <property type="molecule type" value="Genomic_DNA"/>
</dbReference>
<feature type="chain" id="PRO_5004717674" evidence="1">
    <location>
        <begin position="24"/>
        <end position="143"/>
    </location>
</feature>
<dbReference type="RefSeq" id="XP_009061565.1">
    <property type="nucleotide sequence ID" value="XM_009063317.1"/>
</dbReference>
<evidence type="ECO:0000313" key="2">
    <source>
        <dbReference type="EMBL" id="ESO87668.1"/>
    </source>
</evidence>
<dbReference type="KEGG" id="lgi:LOTGIDRAFT_234919"/>
<name>V3Z9Q2_LOTGI</name>
<sequence>MYRVKMDFCSVILHLTFVTLIASQATSPNYCSIMCQGKNSSTVCQNYVADFEPKELLAKMNFICCFTNEFIRTHHNYFKDVTLPFKLAIMKENNQDMLYEYAECVRSKSHYHIHDDKLFLYIKMSDDEVVSTAMSELGPLHGL</sequence>
<evidence type="ECO:0000313" key="3">
    <source>
        <dbReference type="Proteomes" id="UP000030746"/>
    </source>
</evidence>
<reference evidence="2 3" key="1">
    <citation type="journal article" date="2013" name="Nature">
        <title>Insights into bilaterian evolution from three spiralian genomes.</title>
        <authorList>
            <person name="Simakov O."/>
            <person name="Marletaz F."/>
            <person name="Cho S.J."/>
            <person name="Edsinger-Gonzales E."/>
            <person name="Havlak P."/>
            <person name="Hellsten U."/>
            <person name="Kuo D.H."/>
            <person name="Larsson T."/>
            <person name="Lv J."/>
            <person name="Arendt D."/>
            <person name="Savage R."/>
            <person name="Osoegawa K."/>
            <person name="de Jong P."/>
            <person name="Grimwood J."/>
            <person name="Chapman J.A."/>
            <person name="Shapiro H."/>
            <person name="Aerts A."/>
            <person name="Otillar R.P."/>
            <person name="Terry A.Y."/>
            <person name="Boore J.L."/>
            <person name="Grigoriev I.V."/>
            <person name="Lindberg D.R."/>
            <person name="Seaver E.C."/>
            <person name="Weisblat D.A."/>
            <person name="Putnam N.H."/>
            <person name="Rokhsar D.S."/>
        </authorList>
    </citation>
    <scope>NUCLEOTIDE SEQUENCE [LARGE SCALE GENOMIC DNA]</scope>
</reference>
<keyword evidence="3" id="KW-1185">Reference proteome</keyword>